<dbReference type="EC" id="6.5.1.1" evidence="1"/>
<dbReference type="NCBIfam" id="NF006701">
    <property type="entry name" value="PRK09247.1"/>
    <property type="match status" value="1"/>
</dbReference>
<dbReference type="EMBL" id="SUKA01000005">
    <property type="protein sequence ID" value="TJY63781.1"/>
    <property type="molecule type" value="Genomic_DNA"/>
</dbReference>
<dbReference type="InterPro" id="IPR026333">
    <property type="entry name" value="ATP_dep_DNA_lig_pp_1105_fam"/>
</dbReference>
<organism evidence="15 16">
    <name type="scientific">Sphingobacterium alkalisoli</name>
    <dbReference type="NCBI Taxonomy" id="1874115"/>
    <lineage>
        <taxon>Bacteria</taxon>
        <taxon>Pseudomonadati</taxon>
        <taxon>Bacteroidota</taxon>
        <taxon>Sphingobacteriia</taxon>
        <taxon>Sphingobacteriales</taxon>
        <taxon>Sphingobacteriaceae</taxon>
        <taxon>Sphingobacterium</taxon>
    </lineage>
</organism>
<evidence type="ECO:0000256" key="12">
    <source>
        <dbReference type="ARBA" id="ARBA00023306"/>
    </source>
</evidence>
<dbReference type="AlphaFoldDB" id="A0A4U0GX80"/>
<keyword evidence="6" id="KW-0547">Nucleotide-binding</keyword>
<dbReference type="InterPro" id="IPR012308">
    <property type="entry name" value="DNA_ligase_ATP-dep_N"/>
</dbReference>
<dbReference type="GO" id="GO:0051301">
    <property type="term" value="P:cell division"/>
    <property type="evidence" value="ECO:0007669"/>
    <property type="project" value="UniProtKB-KW"/>
</dbReference>
<feature type="domain" description="ATP-dependent DNA ligase family profile" evidence="14">
    <location>
        <begin position="303"/>
        <end position="434"/>
    </location>
</feature>
<reference evidence="15 16" key="1">
    <citation type="submission" date="2019-04" db="EMBL/GenBank/DDBJ databases">
        <title>Sphingobacterium olei sp. nov., isolated from oil-contaminated soil.</title>
        <authorList>
            <person name="Liu B."/>
        </authorList>
    </citation>
    <scope>NUCLEOTIDE SEQUENCE [LARGE SCALE GENOMIC DNA]</scope>
    <source>
        <strain evidence="15 16">Y3L14</strain>
    </source>
</reference>
<dbReference type="InterPro" id="IPR012340">
    <property type="entry name" value="NA-bd_OB-fold"/>
</dbReference>
<dbReference type="InterPro" id="IPR012310">
    <property type="entry name" value="DNA_ligase_ATP-dep_cent"/>
</dbReference>
<dbReference type="Pfam" id="PF04679">
    <property type="entry name" value="DNA_ligase_A_C"/>
    <property type="match status" value="1"/>
</dbReference>
<evidence type="ECO:0000259" key="14">
    <source>
        <dbReference type="PROSITE" id="PS50160"/>
    </source>
</evidence>
<dbReference type="Pfam" id="PF04675">
    <property type="entry name" value="DNA_ligase_A_N"/>
    <property type="match status" value="1"/>
</dbReference>
<dbReference type="SUPFAM" id="SSF50249">
    <property type="entry name" value="Nucleic acid-binding proteins"/>
    <property type="match status" value="1"/>
</dbReference>
<dbReference type="Gene3D" id="1.10.3260.10">
    <property type="entry name" value="DNA ligase, ATP-dependent, N-terminal domain"/>
    <property type="match status" value="1"/>
</dbReference>
<protein>
    <recommendedName>
        <fullName evidence="1">DNA ligase (ATP)</fullName>
        <ecNumber evidence="1">6.5.1.1</ecNumber>
    </recommendedName>
</protein>
<keyword evidence="3" id="KW-0132">Cell division</keyword>
<dbReference type="Proteomes" id="UP000309872">
    <property type="component" value="Unassembled WGS sequence"/>
</dbReference>
<keyword evidence="9" id="KW-0460">Magnesium</keyword>
<evidence type="ECO:0000256" key="13">
    <source>
        <dbReference type="ARBA" id="ARBA00034003"/>
    </source>
</evidence>
<evidence type="ECO:0000256" key="1">
    <source>
        <dbReference type="ARBA" id="ARBA00012727"/>
    </source>
</evidence>
<keyword evidence="8" id="KW-0067">ATP-binding</keyword>
<evidence type="ECO:0000256" key="7">
    <source>
        <dbReference type="ARBA" id="ARBA00022763"/>
    </source>
</evidence>
<evidence type="ECO:0000256" key="8">
    <source>
        <dbReference type="ARBA" id="ARBA00022840"/>
    </source>
</evidence>
<dbReference type="GO" id="GO:0005524">
    <property type="term" value="F:ATP binding"/>
    <property type="evidence" value="ECO:0007669"/>
    <property type="project" value="UniProtKB-KW"/>
</dbReference>
<dbReference type="SUPFAM" id="SSF117018">
    <property type="entry name" value="ATP-dependent DNA ligase DNA-binding domain"/>
    <property type="match status" value="1"/>
</dbReference>
<keyword evidence="11" id="KW-0234">DNA repair</keyword>
<keyword evidence="4" id="KW-0235">DNA replication</keyword>
<evidence type="ECO:0000256" key="2">
    <source>
        <dbReference type="ARBA" id="ARBA00022598"/>
    </source>
</evidence>
<dbReference type="InterPro" id="IPR012309">
    <property type="entry name" value="DNA_ligase_ATP-dep_C"/>
</dbReference>
<keyword evidence="7" id="KW-0227">DNA damage</keyword>
<keyword evidence="2 15" id="KW-0436">Ligase</keyword>
<dbReference type="PROSITE" id="PS50160">
    <property type="entry name" value="DNA_LIGASE_A3"/>
    <property type="match status" value="1"/>
</dbReference>
<comment type="caution">
    <text evidence="15">The sequence shown here is derived from an EMBL/GenBank/DDBJ whole genome shotgun (WGS) entry which is preliminary data.</text>
</comment>
<evidence type="ECO:0000256" key="11">
    <source>
        <dbReference type="ARBA" id="ARBA00023204"/>
    </source>
</evidence>
<evidence type="ECO:0000313" key="16">
    <source>
        <dbReference type="Proteomes" id="UP000309872"/>
    </source>
</evidence>
<dbReference type="GO" id="GO:0003910">
    <property type="term" value="F:DNA ligase (ATP) activity"/>
    <property type="evidence" value="ECO:0007669"/>
    <property type="project" value="UniProtKB-EC"/>
</dbReference>
<evidence type="ECO:0000256" key="4">
    <source>
        <dbReference type="ARBA" id="ARBA00022705"/>
    </source>
</evidence>
<dbReference type="SUPFAM" id="SSF56091">
    <property type="entry name" value="DNA ligase/mRNA capping enzyme, catalytic domain"/>
    <property type="match status" value="1"/>
</dbReference>
<dbReference type="Pfam" id="PF01068">
    <property type="entry name" value="DNA_ligase_A_M"/>
    <property type="match status" value="1"/>
</dbReference>
<dbReference type="InterPro" id="IPR036599">
    <property type="entry name" value="DNA_ligase_N_sf"/>
</dbReference>
<comment type="catalytic activity">
    <reaction evidence="13">
        <text>ATP + (deoxyribonucleotide)n-3'-hydroxyl + 5'-phospho-(deoxyribonucleotide)m = (deoxyribonucleotide)n+m + AMP + diphosphate.</text>
        <dbReference type="EC" id="6.5.1.1"/>
    </reaction>
</comment>
<gene>
    <name evidence="15" type="ORF">FAZ19_16065</name>
</gene>
<dbReference type="GO" id="GO:0003677">
    <property type="term" value="F:DNA binding"/>
    <property type="evidence" value="ECO:0007669"/>
    <property type="project" value="InterPro"/>
</dbReference>
<dbReference type="GO" id="GO:0046872">
    <property type="term" value="F:metal ion binding"/>
    <property type="evidence" value="ECO:0007669"/>
    <property type="project" value="UniProtKB-KW"/>
</dbReference>
<keyword evidence="16" id="KW-1185">Reference proteome</keyword>
<dbReference type="Gene3D" id="2.40.50.140">
    <property type="entry name" value="Nucleic acid-binding proteins"/>
    <property type="match status" value="1"/>
</dbReference>
<dbReference type="OrthoDB" id="9767858at2"/>
<dbReference type="Gene3D" id="3.30.470.30">
    <property type="entry name" value="DNA ligase/mRNA capping enzyme"/>
    <property type="match status" value="1"/>
</dbReference>
<proteinExistence type="predicted"/>
<dbReference type="GO" id="GO:0006281">
    <property type="term" value="P:DNA repair"/>
    <property type="evidence" value="ECO:0007669"/>
    <property type="project" value="UniProtKB-KW"/>
</dbReference>
<dbReference type="InterPro" id="IPR016059">
    <property type="entry name" value="DNA_ligase_ATP-dep_CS"/>
</dbReference>
<dbReference type="PANTHER" id="PTHR45674:SF13">
    <property type="entry name" value="DNA LIGASE-RELATED"/>
    <property type="match status" value="1"/>
</dbReference>
<sequence>MRKFVELIEAIDSTTKTNQKVDAILRYLQIAGEEDKVFAIAILTGNKPRRPIKTTDLRLWASEMSDTPLWLLEECYYVVGDLAETITLTIPPSMPQKDFSLKGVFEDIIILRTDQPDVQKLKVLSYWSALSGSSLFVFNKFLTGNFRVGVSKKLVVKAIAKYLKYDKAVIEHRLMGKWNPFEETMDTLFAEEHLEGKHFLPYPFYLAYALEGDPQELGDLTDWILEAKLDGIRGQLIVREDEIFVWSRGEDLMNEKFVEFLPLKDILPNGTVLDGEVIPWKNDRPLDFQLMQTRIGRKNLSKKILEDIPLVMICYDVLEWQGNDIRDWPLAKRRQLLMEILATYPVNGVLLLSEEKIFNNWDEAKLYRNQARQYFSEGLMIKNRNSPYEVGRKRGKWWKWKTDAMTIDGVLIYAQSGHGRRANLFTDYTFAVWDNGVLVPFTKAYSGLTDKELITIDNWIKRNTIDKFGPVRSVKPELVFELAFEGINLSSRHKSGVALRFPRIVRWRTDKPALEANTREDLLHLLNTKHESTR</sequence>
<dbReference type="CDD" id="cd07972">
    <property type="entry name" value="OBF_DNA_ligase_Arch_LigB"/>
    <property type="match status" value="1"/>
</dbReference>
<dbReference type="NCBIfam" id="TIGR04120">
    <property type="entry name" value="DNA_lig_bact"/>
    <property type="match status" value="1"/>
</dbReference>
<dbReference type="RefSeq" id="WP_136821773.1">
    <property type="nucleotide sequence ID" value="NZ_BMJX01000005.1"/>
</dbReference>
<dbReference type="PROSITE" id="PS00697">
    <property type="entry name" value="DNA_LIGASE_A1"/>
    <property type="match status" value="1"/>
</dbReference>
<dbReference type="InterPro" id="IPR050191">
    <property type="entry name" value="ATP-dep_DNA_ligase"/>
</dbReference>
<dbReference type="CDD" id="cd07897">
    <property type="entry name" value="Adenylation_DNA_ligase_Bac1"/>
    <property type="match status" value="1"/>
</dbReference>
<dbReference type="GO" id="GO:0006260">
    <property type="term" value="P:DNA replication"/>
    <property type="evidence" value="ECO:0007669"/>
    <property type="project" value="UniProtKB-KW"/>
</dbReference>
<dbReference type="GO" id="GO:0006310">
    <property type="term" value="P:DNA recombination"/>
    <property type="evidence" value="ECO:0007669"/>
    <property type="project" value="UniProtKB-KW"/>
</dbReference>
<keyword evidence="10" id="KW-0233">DNA recombination</keyword>
<name>A0A4U0GX80_9SPHI</name>
<accession>A0A4U0GX80</accession>
<evidence type="ECO:0000256" key="10">
    <source>
        <dbReference type="ARBA" id="ARBA00023172"/>
    </source>
</evidence>
<evidence type="ECO:0000256" key="3">
    <source>
        <dbReference type="ARBA" id="ARBA00022618"/>
    </source>
</evidence>
<evidence type="ECO:0000256" key="5">
    <source>
        <dbReference type="ARBA" id="ARBA00022723"/>
    </source>
</evidence>
<keyword evidence="12" id="KW-0131">Cell cycle</keyword>
<evidence type="ECO:0000256" key="9">
    <source>
        <dbReference type="ARBA" id="ARBA00022842"/>
    </source>
</evidence>
<keyword evidence="5" id="KW-0479">Metal-binding</keyword>
<evidence type="ECO:0000313" key="15">
    <source>
        <dbReference type="EMBL" id="TJY63781.1"/>
    </source>
</evidence>
<dbReference type="PANTHER" id="PTHR45674">
    <property type="entry name" value="DNA LIGASE 1/3 FAMILY MEMBER"/>
    <property type="match status" value="1"/>
</dbReference>
<evidence type="ECO:0000256" key="6">
    <source>
        <dbReference type="ARBA" id="ARBA00022741"/>
    </source>
</evidence>